<protein>
    <submittedName>
        <fullName evidence="2">Uncharacterized protein</fullName>
    </submittedName>
</protein>
<evidence type="ECO:0000313" key="2">
    <source>
        <dbReference type="EMBL" id="KAG5161773.1"/>
    </source>
</evidence>
<keyword evidence="1" id="KW-0812">Transmembrane</keyword>
<sequence length="337" mass="37334">MSQSNAALPANIQNYTISANLNSSMLYNFLMVSKTSSNTSNRIVLTTITILYLFSLIDFALDWYFLNWAFVFKGDTRAPIFEASLVGPAWFNVVDEIIQGLPLVIADALLIWRCYHVWDRSMKVVAVPSMFFMTEFGLGIADVILEAQIPSYFMSGSSNLARDVKTTLSFVLVATTVSLTFLIGYRIHSVSRTIGNLASRYTHIVTIIMESSAVYSLVLFLYALTFLPAFDSDNLESPLSQGRFYISASLTLASGLAPTVMVLRLALSTTDNSATNVITHMSSINFETSPRDQNQLGTAFRFRDDNISSSQVESDEAEKTPVVNIIPTSNSFNLEMV</sequence>
<feature type="transmembrane region" description="Helical" evidence="1">
    <location>
        <begin position="43"/>
        <end position="66"/>
    </location>
</feature>
<accession>A0A8H7XLB0</accession>
<feature type="transmembrane region" description="Helical" evidence="1">
    <location>
        <begin position="164"/>
        <end position="183"/>
    </location>
</feature>
<organism evidence="2">
    <name type="scientific">Psilocybe cubensis</name>
    <name type="common">Psychedelic mushroom</name>
    <name type="synonym">Stropharia cubensis</name>
    <dbReference type="NCBI Taxonomy" id="181762"/>
    <lineage>
        <taxon>Eukaryota</taxon>
        <taxon>Fungi</taxon>
        <taxon>Dikarya</taxon>
        <taxon>Basidiomycota</taxon>
        <taxon>Agaricomycotina</taxon>
        <taxon>Agaricomycetes</taxon>
        <taxon>Agaricomycetidae</taxon>
        <taxon>Agaricales</taxon>
        <taxon>Agaricineae</taxon>
        <taxon>Strophariaceae</taxon>
        <taxon>Psilocybe</taxon>
    </lineage>
</organism>
<feature type="transmembrane region" description="Helical" evidence="1">
    <location>
        <begin position="244"/>
        <end position="267"/>
    </location>
</feature>
<reference evidence="2" key="1">
    <citation type="submission" date="2021-02" db="EMBL/GenBank/DDBJ databases">
        <title>Psilocybe cubensis genome.</title>
        <authorList>
            <person name="Mckernan K.J."/>
            <person name="Crawford S."/>
            <person name="Trippe A."/>
            <person name="Kane L.T."/>
            <person name="Mclaughlin S."/>
        </authorList>
    </citation>
    <scope>NUCLEOTIDE SEQUENCE [LARGE SCALE GENOMIC DNA]</scope>
    <source>
        <strain evidence="2">MGC-MH-2018</strain>
    </source>
</reference>
<dbReference type="EMBL" id="JAFIQS010000025">
    <property type="protein sequence ID" value="KAG5161773.1"/>
    <property type="molecule type" value="Genomic_DNA"/>
</dbReference>
<feature type="transmembrane region" description="Helical" evidence="1">
    <location>
        <begin position="204"/>
        <end position="224"/>
    </location>
</feature>
<comment type="caution">
    <text evidence="2">The sequence shown here is derived from an EMBL/GenBank/DDBJ whole genome shotgun (WGS) entry which is preliminary data.</text>
</comment>
<feature type="transmembrane region" description="Helical" evidence="1">
    <location>
        <begin position="124"/>
        <end position="144"/>
    </location>
</feature>
<dbReference type="AlphaFoldDB" id="A0A8H7XLB0"/>
<gene>
    <name evidence="2" type="ORF">JR316_013313</name>
</gene>
<evidence type="ECO:0000256" key="1">
    <source>
        <dbReference type="SAM" id="Phobius"/>
    </source>
</evidence>
<feature type="transmembrane region" description="Helical" evidence="1">
    <location>
        <begin position="89"/>
        <end position="112"/>
    </location>
</feature>
<name>A0A8H7XLB0_PSICU</name>
<keyword evidence="1" id="KW-1133">Transmembrane helix</keyword>
<keyword evidence="1" id="KW-0472">Membrane</keyword>
<proteinExistence type="predicted"/>